<reference evidence="1 2" key="2">
    <citation type="submission" date="2018-11" db="EMBL/GenBank/DDBJ databases">
        <authorList>
            <consortium name="Pathogen Informatics"/>
        </authorList>
    </citation>
    <scope>NUCLEOTIDE SEQUENCE [LARGE SCALE GENOMIC DNA]</scope>
</reference>
<accession>A0A183UTN2</accession>
<dbReference type="WBParaSite" id="TCNE_0001185201-mRNA-1">
    <property type="protein sequence ID" value="TCNE_0001185201-mRNA-1"/>
    <property type="gene ID" value="TCNE_0001185201"/>
</dbReference>
<sequence>MIHPYIYTASVIGVVIKEDEKDEGCMIHLDTYSELQAYFGPLRYYQLSQSIAYIGPDMITEKHGCMYGMTRSGYEMNCHCDASRRRDCAVFHEADDIICAQRDKLDDIGPALSFDLSNLRSAKNCIFWVYGRMQIVDGRSKLSFMTALRPDTNNACNNVYAKMKENMKCIVKDMVADSSLCPFQSDQSRPEIHYAEMGLINLGLKKMHVTFCSYNHIYHLVFQYDIYGPQCIIHFDFKTMRRVNLIHGSNMEFAEDISAKELYGSERMMELVDVIIDTQASNCTTFNDIRDSLLKSKLKAWTVAILKCTNVGMSIRCDDNVVKELEENATHEAFSDDHGTICFVGNREDGIKLKGSLITRWCLERVIGFGPGYIHERGFLTEESFDTMKNLPHSFQCRKADRNPIVFRRNKIYRNCYTRFDKLTEQPETICCCISKDRRIACNNVALDVHIRRNAVTYGSGVDKVCQTSEALKTLRANEIIDLFSEEHLARVYCCYEQFNCFDVIGQIEMYVRHFSEPRKSKKKTQRIGAL</sequence>
<keyword evidence="2" id="KW-1185">Reference proteome</keyword>
<dbReference type="AlphaFoldDB" id="A0A183UTN2"/>
<evidence type="ECO:0000313" key="2">
    <source>
        <dbReference type="Proteomes" id="UP000050794"/>
    </source>
</evidence>
<evidence type="ECO:0000313" key="1">
    <source>
        <dbReference type="EMBL" id="VDM43173.1"/>
    </source>
</evidence>
<proteinExistence type="predicted"/>
<organism evidence="2 3">
    <name type="scientific">Toxocara canis</name>
    <name type="common">Canine roundworm</name>
    <dbReference type="NCBI Taxonomy" id="6265"/>
    <lineage>
        <taxon>Eukaryota</taxon>
        <taxon>Metazoa</taxon>
        <taxon>Ecdysozoa</taxon>
        <taxon>Nematoda</taxon>
        <taxon>Chromadorea</taxon>
        <taxon>Rhabditida</taxon>
        <taxon>Spirurina</taxon>
        <taxon>Ascaridomorpha</taxon>
        <taxon>Ascaridoidea</taxon>
        <taxon>Toxocaridae</taxon>
        <taxon>Toxocara</taxon>
    </lineage>
</organism>
<protein>
    <submittedName>
        <fullName evidence="3">ATP-dependent DNA helicase</fullName>
    </submittedName>
</protein>
<dbReference type="EMBL" id="UYWY01021015">
    <property type="protein sequence ID" value="VDM43173.1"/>
    <property type="molecule type" value="Genomic_DNA"/>
</dbReference>
<gene>
    <name evidence="1" type="ORF">TCNE_LOCUS11852</name>
</gene>
<dbReference type="Proteomes" id="UP000050794">
    <property type="component" value="Unassembled WGS sequence"/>
</dbReference>
<name>A0A183UTN2_TOXCA</name>
<evidence type="ECO:0000313" key="3">
    <source>
        <dbReference type="WBParaSite" id="TCNE_0001185201-mRNA-1"/>
    </source>
</evidence>
<reference evidence="3" key="1">
    <citation type="submission" date="2016-06" db="UniProtKB">
        <authorList>
            <consortium name="WormBaseParasite"/>
        </authorList>
    </citation>
    <scope>IDENTIFICATION</scope>
</reference>